<organism evidence="1 2">
    <name type="scientific">Methylocapsa polymorpha</name>
    <dbReference type="NCBI Taxonomy" id="3080828"/>
    <lineage>
        <taxon>Bacteria</taxon>
        <taxon>Pseudomonadati</taxon>
        <taxon>Pseudomonadota</taxon>
        <taxon>Alphaproteobacteria</taxon>
        <taxon>Hyphomicrobiales</taxon>
        <taxon>Beijerinckiaceae</taxon>
        <taxon>Methylocapsa</taxon>
    </lineage>
</organism>
<name>A0ABZ0HUI5_9HYPH</name>
<dbReference type="Proteomes" id="UP001626536">
    <property type="component" value="Chromosome"/>
</dbReference>
<dbReference type="Pfam" id="PF06676">
    <property type="entry name" value="DUF1178"/>
    <property type="match status" value="1"/>
</dbReference>
<evidence type="ECO:0000313" key="2">
    <source>
        <dbReference type="Proteomes" id="UP001626536"/>
    </source>
</evidence>
<sequence>MIKFALVCASGHEFESWFQNGAAFDHQAEVGLILCPACRTAKVAKAIMAPAIANHRRDELLPAKAPTPAEPAANVALLNDGDRELRAMIEDVRNRIFEHTDNVGARFSEEARKIHQGLAPERAIHGLASFEEAQALIEEGVGILPIPTFPGDYN</sequence>
<proteinExistence type="predicted"/>
<dbReference type="EMBL" id="CP136862">
    <property type="protein sequence ID" value="WOJ90937.1"/>
    <property type="molecule type" value="Genomic_DNA"/>
</dbReference>
<evidence type="ECO:0000313" key="1">
    <source>
        <dbReference type="EMBL" id="WOJ90937.1"/>
    </source>
</evidence>
<dbReference type="PIRSF" id="PIRSF032131">
    <property type="entry name" value="UCP032131"/>
    <property type="match status" value="1"/>
</dbReference>
<accession>A0ABZ0HUI5</accession>
<reference evidence="1 2" key="1">
    <citation type="submission" date="2023-10" db="EMBL/GenBank/DDBJ databases">
        <title>Novel methanotroph of the genus Methylocapsa from a subarctic wetland.</title>
        <authorList>
            <person name="Belova S.E."/>
            <person name="Oshkin I.Y."/>
            <person name="Miroshnikov K."/>
            <person name="Dedysh S.N."/>
        </authorList>
    </citation>
    <scope>NUCLEOTIDE SEQUENCE [LARGE SCALE GENOMIC DNA]</scope>
    <source>
        <strain evidence="1 2">RX1</strain>
    </source>
</reference>
<dbReference type="RefSeq" id="WP_407340526.1">
    <property type="nucleotide sequence ID" value="NZ_CP136862.1"/>
</dbReference>
<protein>
    <submittedName>
        <fullName evidence="1">DUF1178 family protein</fullName>
    </submittedName>
</protein>
<gene>
    <name evidence="1" type="ORF">RZS28_06530</name>
</gene>
<keyword evidence="2" id="KW-1185">Reference proteome</keyword>
<dbReference type="InterPro" id="IPR009562">
    <property type="entry name" value="DUF1178"/>
</dbReference>